<protein>
    <submittedName>
        <fullName evidence="6">LysR family transcriptional regulator</fullName>
    </submittedName>
</protein>
<dbReference type="InterPro" id="IPR058163">
    <property type="entry name" value="LysR-type_TF_proteobact-type"/>
</dbReference>
<proteinExistence type="inferred from homology"/>
<evidence type="ECO:0000256" key="2">
    <source>
        <dbReference type="ARBA" id="ARBA00023015"/>
    </source>
</evidence>
<dbReference type="PANTHER" id="PTHR30537">
    <property type="entry name" value="HTH-TYPE TRANSCRIPTIONAL REGULATOR"/>
    <property type="match status" value="1"/>
</dbReference>
<dbReference type="PANTHER" id="PTHR30537:SF5">
    <property type="entry name" value="HTH-TYPE TRANSCRIPTIONAL ACTIVATOR TTDR-RELATED"/>
    <property type="match status" value="1"/>
</dbReference>
<dbReference type="Gene3D" id="3.40.190.290">
    <property type="match status" value="1"/>
</dbReference>
<dbReference type="Gene3D" id="1.10.10.10">
    <property type="entry name" value="Winged helix-like DNA-binding domain superfamily/Winged helix DNA-binding domain"/>
    <property type="match status" value="1"/>
</dbReference>
<dbReference type="PROSITE" id="PS50931">
    <property type="entry name" value="HTH_LYSR"/>
    <property type="match status" value="1"/>
</dbReference>
<dbReference type="Pfam" id="PF03466">
    <property type="entry name" value="LysR_substrate"/>
    <property type="match status" value="1"/>
</dbReference>
<dbReference type="FunFam" id="3.40.190.290:FF:000001">
    <property type="entry name" value="Transcriptional regulator, LysR family"/>
    <property type="match status" value="1"/>
</dbReference>
<keyword evidence="2" id="KW-0805">Transcription regulation</keyword>
<feature type="domain" description="HTH lysR-type" evidence="5">
    <location>
        <begin position="8"/>
        <end position="59"/>
    </location>
</feature>
<dbReference type="Proteomes" id="UP000509322">
    <property type="component" value="Chromosome 1"/>
</dbReference>
<accession>A0A7H9BQJ8</accession>
<dbReference type="InterPro" id="IPR036388">
    <property type="entry name" value="WH-like_DNA-bd_sf"/>
</dbReference>
<name>A0A7H9BQJ8_PARPN</name>
<evidence type="ECO:0000313" key="7">
    <source>
        <dbReference type="Proteomes" id="UP000509322"/>
    </source>
</evidence>
<dbReference type="RefSeq" id="WP_179921314.1">
    <property type="nucleotide sequence ID" value="NZ_CP058689.1"/>
</dbReference>
<keyword evidence="4" id="KW-0804">Transcription</keyword>
<comment type="similarity">
    <text evidence="1">Belongs to the LysR transcriptional regulatory family.</text>
</comment>
<dbReference type="GO" id="GO:0003677">
    <property type="term" value="F:DNA binding"/>
    <property type="evidence" value="ECO:0007669"/>
    <property type="project" value="UniProtKB-KW"/>
</dbReference>
<reference evidence="6 7" key="1">
    <citation type="submission" date="2020-07" db="EMBL/GenBank/DDBJ databases">
        <title>The complete genome of Paracoccus pantotrophus ACCC 10489.</title>
        <authorList>
            <person name="Si Y."/>
        </authorList>
    </citation>
    <scope>NUCLEOTIDE SEQUENCE [LARGE SCALE GENOMIC DNA]</scope>
    <source>
        <strain evidence="6 7">ACCC10489</strain>
    </source>
</reference>
<dbReference type="AlphaFoldDB" id="A0A7H9BQJ8"/>
<dbReference type="CDD" id="cd08422">
    <property type="entry name" value="PBP2_CrgA_like"/>
    <property type="match status" value="1"/>
</dbReference>
<organism evidence="6 7">
    <name type="scientific">Paracoccus pantotrophus</name>
    <name type="common">Thiosphaera pantotropha</name>
    <dbReference type="NCBI Taxonomy" id="82367"/>
    <lineage>
        <taxon>Bacteria</taxon>
        <taxon>Pseudomonadati</taxon>
        <taxon>Pseudomonadota</taxon>
        <taxon>Alphaproteobacteria</taxon>
        <taxon>Rhodobacterales</taxon>
        <taxon>Paracoccaceae</taxon>
        <taxon>Paracoccus</taxon>
    </lineage>
</organism>
<keyword evidence="3" id="KW-0238">DNA-binding</keyword>
<evidence type="ECO:0000256" key="4">
    <source>
        <dbReference type="ARBA" id="ARBA00023163"/>
    </source>
</evidence>
<gene>
    <name evidence="6" type="ORF">HYQ43_01430</name>
</gene>
<evidence type="ECO:0000256" key="1">
    <source>
        <dbReference type="ARBA" id="ARBA00009437"/>
    </source>
</evidence>
<evidence type="ECO:0000259" key="5">
    <source>
        <dbReference type="PROSITE" id="PS50931"/>
    </source>
</evidence>
<dbReference type="SUPFAM" id="SSF46785">
    <property type="entry name" value="Winged helix' DNA-binding domain"/>
    <property type="match status" value="1"/>
</dbReference>
<dbReference type="InterPro" id="IPR036390">
    <property type="entry name" value="WH_DNA-bd_sf"/>
</dbReference>
<dbReference type="InterPro" id="IPR000847">
    <property type="entry name" value="LysR_HTH_N"/>
</dbReference>
<dbReference type="InterPro" id="IPR005119">
    <property type="entry name" value="LysR_subst-bd"/>
</dbReference>
<dbReference type="EMBL" id="CP058689">
    <property type="protein sequence ID" value="QLH12998.1"/>
    <property type="molecule type" value="Genomic_DNA"/>
</dbReference>
<sequence length="299" mass="33008">MDELTTNKALLQVVESGSFSAAALEMGVSVATIARHVNSLETRLGVRLLHRTTRSLSLTEPGQIYCDQMRDLLRQFDTVKRGISSYQKDAKGLLRVHLRHSIGNQVIVPALPAFIEQYPSIKLEVTLTDEREDLVAQGIDVAVWLGNLQDSSLIARRLSPGHRMVCCSPSYVSRYGMPRSPEELTSHNCIVYRAKSYDSSWRFSRDGQTTTVEVSGNLESPSSAVLMTAVLNGLGLAMLQSTMIRPALAAGELLNVFPDYDVSSTAEDVGLFAVYPGTKQTSPKTRAFIDFLVRLFKDH</sequence>
<evidence type="ECO:0000256" key="3">
    <source>
        <dbReference type="ARBA" id="ARBA00023125"/>
    </source>
</evidence>
<evidence type="ECO:0000313" key="6">
    <source>
        <dbReference type="EMBL" id="QLH12998.1"/>
    </source>
</evidence>
<dbReference type="GO" id="GO:0003700">
    <property type="term" value="F:DNA-binding transcription factor activity"/>
    <property type="evidence" value="ECO:0007669"/>
    <property type="project" value="InterPro"/>
</dbReference>
<dbReference type="Pfam" id="PF00126">
    <property type="entry name" value="HTH_1"/>
    <property type="match status" value="1"/>
</dbReference>
<dbReference type="FunFam" id="1.10.10.10:FF:000001">
    <property type="entry name" value="LysR family transcriptional regulator"/>
    <property type="match status" value="1"/>
</dbReference>
<dbReference type="SUPFAM" id="SSF53850">
    <property type="entry name" value="Periplasmic binding protein-like II"/>
    <property type="match status" value="1"/>
</dbReference>